<feature type="domain" description="Sialate O-acetylesterase" evidence="2">
    <location>
        <begin position="39"/>
        <end position="263"/>
    </location>
</feature>
<evidence type="ECO:0000259" key="2">
    <source>
        <dbReference type="Pfam" id="PF03629"/>
    </source>
</evidence>
<keyword evidence="4" id="KW-1185">Reference proteome</keyword>
<dbReference type="InterPro" id="IPR052940">
    <property type="entry name" value="Carb_Esterase_6"/>
</dbReference>
<proteinExistence type="predicted"/>
<evidence type="ECO:0000313" key="3">
    <source>
        <dbReference type="EMBL" id="NRD23505.1"/>
    </source>
</evidence>
<evidence type="ECO:0000313" key="4">
    <source>
        <dbReference type="Proteomes" id="UP000805085"/>
    </source>
</evidence>
<dbReference type="SUPFAM" id="SSF52266">
    <property type="entry name" value="SGNH hydrolase"/>
    <property type="match status" value="1"/>
</dbReference>
<dbReference type="Gene3D" id="3.40.50.1110">
    <property type="entry name" value="SGNH hydrolase"/>
    <property type="match status" value="1"/>
</dbReference>
<comment type="caution">
    <text evidence="3">The sequence shown here is derived from an EMBL/GenBank/DDBJ whole genome shotgun (WGS) entry which is preliminary data.</text>
</comment>
<dbReference type="RefSeq" id="WP_173301146.1">
    <property type="nucleotide sequence ID" value="NZ_JABRWQ010000004.1"/>
</dbReference>
<evidence type="ECO:0000256" key="1">
    <source>
        <dbReference type="ARBA" id="ARBA00022801"/>
    </source>
</evidence>
<dbReference type="EMBL" id="JABRWQ010000004">
    <property type="protein sequence ID" value="NRD23505.1"/>
    <property type="molecule type" value="Genomic_DNA"/>
</dbReference>
<dbReference type="PANTHER" id="PTHR31988:SF19">
    <property type="entry name" value="9-O-ACETYL-N-ACETYLNEURAMINIC ACID DEACETYLASE-RELATED"/>
    <property type="match status" value="1"/>
</dbReference>
<dbReference type="Pfam" id="PF03629">
    <property type="entry name" value="SASA"/>
    <property type="match status" value="1"/>
</dbReference>
<dbReference type="PANTHER" id="PTHR31988">
    <property type="entry name" value="ESTERASE, PUTATIVE (DUF303)-RELATED"/>
    <property type="match status" value="1"/>
</dbReference>
<sequence>MSFRNKIIYALKSLIILSSCNENKQRLNYNSNLDVNKNYQVILMAGQSNMVGLGEVSELSSFYLPNNITYHNYSANTRLKRLLNYSFGPEVGLSRVLNDSFPALNFLIIKYAVGGSSITDWLPEVDSNIKRSVDFGNLYGKFIKMTDSLTFKYKTKPIAFLWMQGETDARYKFNSESYEENFKLLINKVRKDFKNPDLPVIYGKVNPKTNEHKFVSNIQKAQSAISLSVPNTFYINTDQLSKQPDNLHYDASGLLRLGDKYGEIVALLLKNKELETQK</sequence>
<accession>A0ABX2E561</accession>
<dbReference type="InterPro" id="IPR036514">
    <property type="entry name" value="SGNH_hydro_sf"/>
</dbReference>
<reference evidence="3 4" key="1">
    <citation type="journal article" date="2015" name="Int. J. Syst. Evol. Microbiol.">
        <title>Winogradskyella litoriviva sp. nov., isolated from coastal seawater.</title>
        <authorList>
            <person name="Nedashkovskaya O.I."/>
            <person name="Kukhlevskiy A.D."/>
            <person name="Zhukova N.V."/>
            <person name="Kim S.J."/>
            <person name="Rhee S.K."/>
            <person name="Mikhailov V.V."/>
        </authorList>
    </citation>
    <scope>NUCLEOTIDE SEQUENCE [LARGE SCALE GENOMIC DNA]</scope>
    <source>
        <strain evidence="3 4">KMM6491</strain>
    </source>
</reference>
<organism evidence="3 4">
    <name type="scientific">Winogradskyella litoriviva</name>
    <dbReference type="NCBI Taxonomy" id="1220182"/>
    <lineage>
        <taxon>Bacteria</taxon>
        <taxon>Pseudomonadati</taxon>
        <taxon>Bacteroidota</taxon>
        <taxon>Flavobacteriia</taxon>
        <taxon>Flavobacteriales</taxon>
        <taxon>Flavobacteriaceae</taxon>
        <taxon>Winogradskyella</taxon>
    </lineage>
</organism>
<dbReference type="InterPro" id="IPR005181">
    <property type="entry name" value="SASA"/>
</dbReference>
<keyword evidence="1" id="KW-0378">Hydrolase</keyword>
<name>A0ABX2E561_9FLAO</name>
<dbReference type="Proteomes" id="UP000805085">
    <property type="component" value="Unassembled WGS sequence"/>
</dbReference>
<gene>
    <name evidence="3" type="ORF">HNV10_09660</name>
</gene>
<protein>
    <recommendedName>
        <fullName evidence="2">Sialate O-acetylesterase domain-containing protein</fullName>
    </recommendedName>
</protein>